<dbReference type="GO" id="GO:0032259">
    <property type="term" value="P:methylation"/>
    <property type="evidence" value="ECO:0007669"/>
    <property type="project" value="UniProtKB-KW"/>
</dbReference>
<dbReference type="Gene3D" id="3.40.50.150">
    <property type="entry name" value="Vaccinia Virus protein VP39"/>
    <property type="match status" value="1"/>
</dbReference>
<keyword evidence="1 7" id="KW-0489">Methyltransferase</keyword>
<keyword evidence="8" id="KW-1185">Reference proteome</keyword>
<dbReference type="AlphaFoldDB" id="A0A1N7MLQ7"/>
<proteinExistence type="predicted"/>
<dbReference type="EMBL" id="FTOG01000006">
    <property type="protein sequence ID" value="SIS86928.1"/>
    <property type="molecule type" value="Genomic_DNA"/>
</dbReference>
<dbReference type="CDD" id="cd02440">
    <property type="entry name" value="AdoMet_MTases"/>
    <property type="match status" value="1"/>
</dbReference>
<reference evidence="8" key="1">
    <citation type="submission" date="2017-01" db="EMBL/GenBank/DDBJ databases">
        <authorList>
            <person name="Varghese N."/>
            <person name="Submissions S."/>
        </authorList>
    </citation>
    <scope>NUCLEOTIDE SEQUENCE [LARGE SCALE GENOMIC DNA]</scope>
    <source>
        <strain evidence="8">DSM 19945</strain>
    </source>
</reference>
<evidence type="ECO:0000256" key="2">
    <source>
        <dbReference type="ARBA" id="ARBA00022679"/>
    </source>
</evidence>
<dbReference type="Pfam" id="PF05175">
    <property type="entry name" value="MTS"/>
    <property type="match status" value="1"/>
</dbReference>
<name>A0A1N7MLQ7_9RHOB</name>
<dbReference type="NCBIfam" id="TIGR02021">
    <property type="entry name" value="BchM-ChlM"/>
    <property type="match status" value="1"/>
</dbReference>
<keyword evidence="3" id="KW-0949">S-adenosyl-L-methionine</keyword>
<feature type="domain" description="Methyltransferase small" evidence="5">
    <location>
        <begin position="46"/>
        <end position="130"/>
    </location>
</feature>
<evidence type="ECO:0000256" key="3">
    <source>
        <dbReference type="ARBA" id="ARBA00022691"/>
    </source>
</evidence>
<dbReference type="InterPro" id="IPR029063">
    <property type="entry name" value="SAM-dependent_MTases_sf"/>
</dbReference>
<sequence length="224" mass="25173">MANDYAAIRDRVEHYFDRTATRAWERLTQSDAKVSKVRQTVREGRDKMRAIMLSRLPEDLTGCRVLDAGCGTGLMTAELAKRGAEVLAVDISPQLISVAQDRLPVDLREKVTFMSGDMTDPALGQFDYVIAMDSLIYYRAHDIGEILTNLGARTHSAIVFTVAPKTPFLMAFWGVGKLFPRSNRSPVMIPHALEKLQKHVGGWLLRIDRVAVGFYISECLEYRP</sequence>
<keyword evidence="2 7" id="KW-0808">Transferase</keyword>
<dbReference type="GO" id="GO:0015995">
    <property type="term" value="P:chlorophyll biosynthetic process"/>
    <property type="evidence" value="ECO:0007669"/>
    <property type="project" value="UniProtKB-UniRule"/>
</dbReference>
<dbReference type="InterPro" id="IPR007848">
    <property type="entry name" value="Small_mtfrase_dom"/>
</dbReference>
<dbReference type="PANTHER" id="PTHR43464:SF19">
    <property type="entry name" value="UBIQUINONE BIOSYNTHESIS O-METHYLTRANSFERASE, MITOCHONDRIAL"/>
    <property type="match status" value="1"/>
</dbReference>
<dbReference type="InterPro" id="IPR010940">
    <property type="entry name" value="Mg_prot_MeTrfase_C"/>
</dbReference>
<dbReference type="Proteomes" id="UP000186221">
    <property type="component" value="Unassembled WGS sequence"/>
</dbReference>
<organism evidence="7 8">
    <name type="scientific">Rhodobacter aestuarii</name>
    <dbReference type="NCBI Taxonomy" id="453582"/>
    <lineage>
        <taxon>Bacteria</taxon>
        <taxon>Pseudomonadati</taxon>
        <taxon>Pseudomonadota</taxon>
        <taxon>Alphaproteobacteria</taxon>
        <taxon>Rhodobacterales</taxon>
        <taxon>Rhodobacter group</taxon>
        <taxon>Rhodobacter</taxon>
    </lineage>
</organism>
<dbReference type="SUPFAM" id="SSF53335">
    <property type="entry name" value="S-adenosyl-L-methionine-dependent methyltransferases"/>
    <property type="match status" value="1"/>
</dbReference>
<dbReference type="OrthoDB" id="9765084at2"/>
<evidence type="ECO:0000259" key="6">
    <source>
        <dbReference type="Pfam" id="PF07109"/>
    </source>
</evidence>
<feature type="domain" description="Magnesium-protoporphyrin IX methyltransferase C-terminal" evidence="6">
    <location>
        <begin position="131"/>
        <end position="223"/>
    </location>
</feature>
<evidence type="ECO:0000313" key="8">
    <source>
        <dbReference type="Proteomes" id="UP000186221"/>
    </source>
</evidence>
<dbReference type="EC" id="2.1.1.11" evidence="4"/>
<dbReference type="GO" id="GO:0046406">
    <property type="term" value="F:magnesium protoporphyrin IX methyltransferase activity"/>
    <property type="evidence" value="ECO:0007669"/>
    <property type="project" value="UniProtKB-UniRule"/>
</dbReference>
<evidence type="ECO:0000259" key="5">
    <source>
        <dbReference type="Pfam" id="PF05175"/>
    </source>
</evidence>
<gene>
    <name evidence="7" type="ORF">SAMN05421580_10640</name>
</gene>
<dbReference type="PROSITE" id="PS51556">
    <property type="entry name" value="SAM_MT_MG_PIX"/>
    <property type="match status" value="1"/>
</dbReference>
<dbReference type="InterPro" id="IPR010251">
    <property type="entry name" value="Mg_prot_MeTrfase"/>
</dbReference>
<dbReference type="RefSeq" id="WP_076484843.1">
    <property type="nucleotide sequence ID" value="NZ_FTOG01000006.1"/>
</dbReference>
<dbReference type="PANTHER" id="PTHR43464">
    <property type="entry name" value="METHYLTRANSFERASE"/>
    <property type="match status" value="1"/>
</dbReference>
<dbReference type="Pfam" id="PF07109">
    <property type="entry name" value="Mg-por_mtran_C"/>
    <property type="match status" value="1"/>
</dbReference>
<evidence type="ECO:0000256" key="1">
    <source>
        <dbReference type="ARBA" id="ARBA00022603"/>
    </source>
</evidence>
<accession>A0A1N7MLQ7</accession>
<evidence type="ECO:0000313" key="7">
    <source>
        <dbReference type="EMBL" id="SIS86928.1"/>
    </source>
</evidence>
<evidence type="ECO:0000256" key="4">
    <source>
        <dbReference type="NCBIfam" id="TIGR02021"/>
    </source>
</evidence>
<dbReference type="STRING" id="453582.SAMN05421580_10640"/>
<protein>
    <recommendedName>
        <fullName evidence="4">Magnesium protoporphyrin IX methyltransferase</fullName>
        <ecNumber evidence="4">2.1.1.11</ecNumber>
    </recommendedName>
</protein>